<dbReference type="Gene3D" id="2.60.40.4070">
    <property type="match status" value="1"/>
</dbReference>
<feature type="non-terminal residue" evidence="1">
    <location>
        <position position="1"/>
    </location>
</feature>
<organism evidence="1">
    <name type="scientific">marine metagenome</name>
    <dbReference type="NCBI Taxonomy" id="408172"/>
    <lineage>
        <taxon>unclassified sequences</taxon>
        <taxon>metagenomes</taxon>
        <taxon>ecological metagenomes</taxon>
    </lineage>
</organism>
<gene>
    <name evidence="1" type="ORF">METZ01_LOCUS404744</name>
</gene>
<evidence type="ECO:0000313" key="1">
    <source>
        <dbReference type="EMBL" id="SVD51890.1"/>
    </source>
</evidence>
<proteinExistence type="predicted"/>
<dbReference type="AlphaFoldDB" id="A0A382VZS0"/>
<accession>A0A382VZS0</accession>
<protein>
    <submittedName>
        <fullName evidence="1">Uncharacterized protein</fullName>
    </submittedName>
</protein>
<sequence>SEVIWNGRNEYGDQVANGVYFCRLSLNGKYYWTKLAVVN</sequence>
<name>A0A382VZS0_9ZZZZ</name>
<reference evidence="1" key="1">
    <citation type="submission" date="2018-05" db="EMBL/GenBank/DDBJ databases">
        <authorList>
            <person name="Lanie J.A."/>
            <person name="Ng W.-L."/>
            <person name="Kazmierczak K.M."/>
            <person name="Andrzejewski T.M."/>
            <person name="Davidsen T.M."/>
            <person name="Wayne K.J."/>
            <person name="Tettelin H."/>
            <person name="Glass J.I."/>
            <person name="Rusch D."/>
            <person name="Podicherti R."/>
            <person name="Tsui H.-C.T."/>
            <person name="Winkler M.E."/>
        </authorList>
    </citation>
    <scope>NUCLEOTIDE SEQUENCE</scope>
</reference>
<dbReference type="EMBL" id="UINC01155817">
    <property type="protein sequence ID" value="SVD51890.1"/>
    <property type="molecule type" value="Genomic_DNA"/>
</dbReference>